<gene>
    <name evidence="2" type="ORF">M23134_03642</name>
</gene>
<name>A1ZRT5_MICM2</name>
<dbReference type="OrthoDB" id="9811427at2"/>
<evidence type="ECO:0000259" key="1">
    <source>
        <dbReference type="Pfam" id="PF23947"/>
    </source>
</evidence>
<sequence length="283" mass="32030">MSLKLATAKKLLVLIEGQTVPASSLKGALVERLINEGILSRRGRVRQTIQLMNPAALQTFLKNQYAIASLTHFIAVAEGEATTRAELVEASGDSKLRSVRTFQGFLVNSYAPIKAVFKGENMTIQPTEGTFTFIYDFEEFVPDKNVTIVGVENAENFRHLKEQAYLFQGITPLFVSRYPQNQSKDLMKWLQSIPNNYLHFGDFDLAGVGIYLHEYKANLGERARFFIPNNLESLLSAHGSRERYNKQKENFDTQLVTEAPLLDLIQCIHKARKGLDQEVFIRL</sequence>
<evidence type="ECO:0000313" key="2">
    <source>
        <dbReference type="EMBL" id="EAY26990.1"/>
    </source>
</evidence>
<proteinExistence type="predicted"/>
<dbReference type="InterPro" id="IPR055705">
    <property type="entry name" value="DUF7281"/>
</dbReference>
<protein>
    <recommendedName>
        <fullName evidence="1">DUF7281 domain-containing protein</fullName>
    </recommendedName>
</protein>
<organism evidence="2 3">
    <name type="scientific">Microscilla marina ATCC 23134</name>
    <dbReference type="NCBI Taxonomy" id="313606"/>
    <lineage>
        <taxon>Bacteria</taxon>
        <taxon>Pseudomonadati</taxon>
        <taxon>Bacteroidota</taxon>
        <taxon>Cytophagia</taxon>
        <taxon>Cytophagales</taxon>
        <taxon>Microscillaceae</taxon>
        <taxon>Microscilla</taxon>
    </lineage>
</organism>
<comment type="caution">
    <text evidence="2">The sequence shown here is derived from an EMBL/GenBank/DDBJ whole genome shotgun (WGS) entry which is preliminary data.</text>
</comment>
<reference evidence="2 3" key="1">
    <citation type="submission" date="2007-01" db="EMBL/GenBank/DDBJ databases">
        <authorList>
            <person name="Haygood M."/>
            <person name="Podell S."/>
            <person name="Anderson C."/>
            <person name="Hopkinson B."/>
            <person name="Roe K."/>
            <person name="Barbeau K."/>
            <person name="Gaasterland T."/>
            <person name="Ferriera S."/>
            <person name="Johnson J."/>
            <person name="Kravitz S."/>
            <person name="Beeson K."/>
            <person name="Sutton G."/>
            <person name="Rogers Y.-H."/>
            <person name="Friedman R."/>
            <person name="Frazier M."/>
            <person name="Venter J.C."/>
        </authorList>
    </citation>
    <scope>NUCLEOTIDE SEQUENCE [LARGE SCALE GENOMIC DNA]</scope>
    <source>
        <strain evidence="2 3">ATCC 23134</strain>
    </source>
</reference>
<accession>A1ZRT5</accession>
<dbReference type="Pfam" id="PF23947">
    <property type="entry name" value="DUF7281"/>
    <property type="match status" value="1"/>
</dbReference>
<feature type="domain" description="DUF7281" evidence="1">
    <location>
        <begin position="147"/>
        <end position="280"/>
    </location>
</feature>
<evidence type="ECO:0000313" key="3">
    <source>
        <dbReference type="Proteomes" id="UP000004095"/>
    </source>
</evidence>
<keyword evidence="3" id="KW-1185">Reference proteome</keyword>
<dbReference type="EMBL" id="AAWS01000028">
    <property type="protein sequence ID" value="EAY26990.1"/>
    <property type="molecule type" value="Genomic_DNA"/>
</dbReference>
<dbReference type="eggNOG" id="ENOG502Z8SH">
    <property type="taxonomic scope" value="Bacteria"/>
</dbReference>
<dbReference type="Proteomes" id="UP000004095">
    <property type="component" value="Unassembled WGS sequence"/>
</dbReference>
<dbReference type="AlphaFoldDB" id="A1ZRT5"/>
<dbReference type="RefSeq" id="WP_004156602.1">
    <property type="nucleotide sequence ID" value="NZ_AAWS01000028.1"/>
</dbReference>